<dbReference type="PANTHER" id="PTHR22807">
    <property type="entry name" value="NOP2 YEAST -RELATED NOL1/NOP2/FMU SUN DOMAIN-CONTAINING"/>
    <property type="match status" value="1"/>
</dbReference>
<dbReference type="Gene3D" id="3.40.50.150">
    <property type="entry name" value="Vaccinia Virus protein VP39"/>
    <property type="match status" value="1"/>
</dbReference>
<feature type="active site" description="Nucleophile" evidence="1">
    <location>
        <position position="498"/>
    </location>
</feature>
<name>A0A4D9CTY0_9STRA</name>
<keyword evidence="1" id="KW-0808">Transferase</keyword>
<feature type="region of interest" description="Disordered" evidence="2">
    <location>
        <begin position="406"/>
        <end position="437"/>
    </location>
</feature>
<feature type="region of interest" description="Disordered" evidence="2">
    <location>
        <begin position="679"/>
        <end position="726"/>
    </location>
</feature>
<feature type="binding site" evidence="1">
    <location>
        <position position="317"/>
    </location>
    <ligand>
        <name>S-adenosyl-L-methionine</name>
        <dbReference type="ChEBI" id="CHEBI:59789"/>
    </ligand>
</feature>
<feature type="region of interest" description="Disordered" evidence="2">
    <location>
        <begin position="617"/>
        <end position="641"/>
    </location>
</feature>
<dbReference type="Pfam" id="PF21153">
    <property type="entry name" value="NSUN5_N"/>
    <property type="match status" value="1"/>
</dbReference>
<keyword evidence="5" id="KW-1185">Reference proteome</keyword>
<evidence type="ECO:0000256" key="2">
    <source>
        <dbReference type="SAM" id="MobiDB-lite"/>
    </source>
</evidence>
<dbReference type="EMBL" id="SDOX01000096">
    <property type="protein sequence ID" value="TFJ82672.1"/>
    <property type="molecule type" value="Genomic_DNA"/>
</dbReference>
<dbReference type="SUPFAM" id="SSF53335">
    <property type="entry name" value="S-adenosyl-L-methionine-dependent methyltransferases"/>
    <property type="match status" value="1"/>
</dbReference>
<feature type="domain" description="SAM-dependent MTase RsmB/NOP-type" evidence="3">
    <location>
        <begin position="135"/>
        <end position="613"/>
    </location>
</feature>
<dbReference type="InterPro" id="IPR001678">
    <property type="entry name" value="MeTrfase_RsmB-F_NOP2_dom"/>
</dbReference>
<accession>A0A4D9CTY0</accession>
<dbReference type="OrthoDB" id="435282at2759"/>
<comment type="caution">
    <text evidence="4">The sequence shown here is derived from an EMBL/GenBank/DDBJ whole genome shotgun (WGS) entry which is preliminary data.</text>
</comment>
<proteinExistence type="inferred from homology"/>
<dbReference type="InterPro" id="IPR048889">
    <property type="entry name" value="NSUN5_RCM1_N"/>
</dbReference>
<dbReference type="PANTHER" id="PTHR22807:SF4">
    <property type="entry name" value="28S RRNA (CYTOSINE-C(5))-METHYLTRANSFERASE"/>
    <property type="match status" value="1"/>
</dbReference>
<dbReference type="Proteomes" id="UP000355283">
    <property type="component" value="Unassembled WGS sequence"/>
</dbReference>
<feature type="binding site" evidence="1">
    <location>
        <begin position="237"/>
        <end position="243"/>
    </location>
    <ligand>
        <name>S-adenosyl-L-methionine</name>
        <dbReference type="ChEBI" id="CHEBI:59789"/>
    </ligand>
</feature>
<feature type="compositionally biased region" description="Basic and acidic residues" evidence="2">
    <location>
        <begin position="708"/>
        <end position="726"/>
    </location>
</feature>
<dbReference type="InterPro" id="IPR049561">
    <property type="entry name" value="NSUN5_7_fdxn-like"/>
</dbReference>
<feature type="binding site" evidence="1">
    <location>
        <position position="354"/>
    </location>
    <ligand>
        <name>S-adenosyl-L-methionine</name>
        <dbReference type="ChEBI" id="CHEBI:59789"/>
    </ligand>
</feature>
<feature type="region of interest" description="Disordered" evidence="2">
    <location>
        <begin position="252"/>
        <end position="315"/>
    </location>
</feature>
<dbReference type="GO" id="GO:0005730">
    <property type="term" value="C:nucleolus"/>
    <property type="evidence" value="ECO:0007669"/>
    <property type="project" value="TreeGrafter"/>
</dbReference>
<dbReference type="Gene3D" id="3.30.70.1170">
    <property type="entry name" value="Sun protein, domain 3"/>
    <property type="match status" value="1"/>
</dbReference>
<feature type="binding site" evidence="1">
    <location>
        <position position="397"/>
    </location>
    <ligand>
        <name>S-adenosyl-L-methionine</name>
        <dbReference type="ChEBI" id="CHEBI:59789"/>
    </ligand>
</feature>
<sequence>MDHYQQASRVLKDVLAKKGSIKTLALADGIRNKRFVSALVTETLRYKSTLAAVLHRSGLQTTLRKQVRDPNLLSLLLFDLLFGKGIQGGGQVKRMLKTHEPALRRAIKGLSLPEKYIPPSRQKLSDAGGLLVSSFSSSPAKKFPRYARVNSLKMSLADARAALLSSPSRFTADDIIDDTHIPNLLLFPPGTDLHDHPLVKEGILILQDKASCFPAEVLLGRERGRGQGWWGDVIDACAAPGNKTSHAAALLQEIAPGRRRGKDEEDTGRGEKELFAGGDGGNGLGQDEAPGPRAPSSFLSSPSSPSSSSPSLVFAMDRDPGRLKILCERLRGMGALDGVVVPLLQDFLAVSSEDLCVPDSNLKKGEKLMRPGRKEKEKAKADEKRARFRNVRAILLDPSCSGSGMVKSVERRVEEEEGRKKKAQRAGRKMGKGAVEEGNEMEIRGGGEVEEELQSSKAVVKDGGSTQRLRALAQFQFKVLTQALTSFPLVNRVVYSTCSVHVEENEMVVAAALRAQMGGGRPREAEMDLERIEEESKMNGGGAMMDKKENMSLPHTRLFELVPAMPSWPRRGLYRGSDGKETGLTEDEARCVLRTDPKEDLTSGFFVAYFERQGTGGMGREVERKEGGGRGGKKKRKGKLCGNAMPDGCEIRKKRIREVASEDENGHVGLEVDNVKEIPKQGRAAKRRERRKKKKKFEKELLQNIAAEGEKSETGERDRHDAEKAK</sequence>
<organism evidence="4 5">
    <name type="scientific">Nannochloropsis salina CCMP1776</name>
    <dbReference type="NCBI Taxonomy" id="1027361"/>
    <lineage>
        <taxon>Eukaryota</taxon>
        <taxon>Sar</taxon>
        <taxon>Stramenopiles</taxon>
        <taxon>Ochrophyta</taxon>
        <taxon>Eustigmatophyceae</taxon>
        <taxon>Eustigmatales</taxon>
        <taxon>Monodopsidaceae</taxon>
        <taxon>Microchloropsis</taxon>
        <taxon>Microchloropsis salina</taxon>
    </lineage>
</organism>
<keyword evidence="1" id="KW-0694">RNA-binding</keyword>
<evidence type="ECO:0000313" key="4">
    <source>
        <dbReference type="EMBL" id="TFJ82672.1"/>
    </source>
</evidence>
<reference evidence="4 5" key="1">
    <citation type="submission" date="2019-01" db="EMBL/GenBank/DDBJ databases">
        <title>Nuclear Genome Assembly of the Microalgal Biofuel strain Nannochloropsis salina CCMP1776.</title>
        <authorList>
            <person name="Hovde B."/>
        </authorList>
    </citation>
    <scope>NUCLEOTIDE SEQUENCE [LARGE SCALE GENOMIC DNA]</scope>
    <source>
        <strain evidence="4 5">CCMP1776</strain>
    </source>
</reference>
<evidence type="ECO:0000256" key="1">
    <source>
        <dbReference type="PROSITE-ProRule" id="PRU01023"/>
    </source>
</evidence>
<evidence type="ECO:0000313" key="5">
    <source>
        <dbReference type="Proteomes" id="UP000355283"/>
    </source>
</evidence>
<dbReference type="AlphaFoldDB" id="A0A4D9CTY0"/>
<dbReference type="InterPro" id="IPR023267">
    <property type="entry name" value="RCMT"/>
</dbReference>
<dbReference type="GO" id="GO:0003723">
    <property type="term" value="F:RNA binding"/>
    <property type="evidence" value="ECO:0007669"/>
    <property type="project" value="UniProtKB-UniRule"/>
</dbReference>
<dbReference type="Pfam" id="PF21148">
    <property type="entry name" value="NSUN5_fdxn-like"/>
    <property type="match status" value="1"/>
</dbReference>
<keyword evidence="1" id="KW-0949">S-adenosyl-L-methionine</keyword>
<feature type="compositionally biased region" description="Basic residues" evidence="2">
    <location>
        <begin position="420"/>
        <end position="431"/>
    </location>
</feature>
<feature type="compositionally biased region" description="Basic and acidic residues" evidence="2">
    <location>
        <begin position="261"/>
        <end position="274"/>
    </location>
</feature>
<protein>
    <recommendedName>
        <fullName evidence="3">SAM-dependent MTase RsmB/NOP-type domain-containing protein</fullName>
    </recommendedName>
</protein>
<gene>
    <name evidence="4" type="ORF">NSK_006096</name>
</gene>
<feature type="compositionally biased region" description="Low complexity" evidence="2">
    <location>
        <begin position="295"/>
        <end position="312"/>
    </location>
</feature>
<evidence type="ECO:0000259" key="3">
    <source>
        <dbReference type="PROSITE" id="PS51686"/>
    </source>
</evidence>
<feature type="compositionally biased region" description="Basic and acidic residues" evidence="2">
    <location>
        <begin position="408"/>
        <end position="419"/>
    </location>
</feature>
<dbReference type="GO" id="GO:0008173">
    <property type="term" value="F:RNA methyltransferase activity"/>
    <property type="evidence" value="ECO:0007669"/>
    <property type="project" value="InterPro"/>
</dbReference>
<dbReference type="GO" id="GO:0070475">
    <property type="term" value="P:rRNA base methylation"/>
    <property type="evidence" value="ECO:0007669"/>
    <property type="project" value="TreeGrafter"/>
</dbReference>
<comment type="similarity">
    <text evidence="1">Belongs to the class I-like SAM-binding methyltransferase superfamily. RsmB/NOP family.</text>
</comment>
<dbReference type="InterPro" id="IPR029063">
    <property type="entry name" value="SAM-dependent_MTases_sf"/>
</dbReference>
<dbReference type="PRINTS" id="PR02008">
    <property type="entry name" value="RCMTFAMILY"/>
</dbReference>
<dbReference type="PROSITE" id="PS51686">
    <property type="entry name" value="SAM_MT_RSMB_NOP"/>
    <property type="match status" value="1"/>
</dbReference>
<keyword evidence="1" id="KW-0489">Methyltransferase</keyword>
<feature type="compositionally biased region" description="Basic residues" evidence="2">
    <location>
        <begin position="683"/>
        <end position="696"/>
    </location>
</feature>